<keyword evidence="2" id="KW-0732">Signal</keyword>
<feature type="chain" id="PRO_5040325345" evidence="2">
    <location>
        <begin position="25"/>
        <end position="320"/>
    </location>
</feature>
<feature type="signal peptide" evidence="2">
    <location>
        <begin position="1"/>
        <end position="24"/>
    </location>
</feature>
<keyword evidence="4" id="KW-1185">Reference proteome</keyword>
<evidence type="ECO:0000256" key="2">
    <source>
        <dbReference type="SAM" id="SignalP"/>
    </source>
</evidence>
<dbReference type="Proteomes" id="UP001153712">
    <property type="component" value="Chromosome 10"/>
</dbReference>
<protein>
    <submittedName>
        <fullName evidence="3">Uncharacterized protein</fullName>
    </submittedName>
</protein>
<gene>
    <name evidence="3" type="ORF">PHYEVI_LOCUS1512</name>
</gene>
<accession>A0A9N9XKF0</accession>
<evidence type="ECO:0000313" key="4">
    <source>
        <dbReference type="Proteomes" id="UP001153712"/>
    </source>
</evidence>
<dbReference type="EMBL" id="OU900103">
    <property type="protein sequence ID" value="CAG9855052.1"/>
    <property type="molecule type" value="Genomic_DNA"/>
</dbReference>
<dbReference type="OrthoDB" id="6769177at2759"/>
<feature type="region of interest" description="Disordered" evidence="1">
    <location>
        <begin position="298"/>
        <end position="320"/>
    </location>
</feature>
<sequence length="320" mass="36286">MSCYRLEFSALLIAFVIYCSKCNAIGVDDKLDFGNRRTSHSSIIKDGIVHTSFIPIEDSSSGVHNKQSDGFDNIGIVCVNEGCNTTKTSSDSIKTDVVVHIETKLDLNSEKTKVVDDVPDIPVVIGTDKSNTNYYQNTGSNVYSTSRPFYTYTPNRKFGSTSPYENALNPNPEVTIDIKSSPPITMDFVQDMLINRFQPNGLTEMTIPYFDPSLHSHHYSETPPPQQAFYPKHVSAVNPVEFKVMRPNWRVSQWRNQFNQRGAMPESRRGVKCYCEDENGRTDPHWYINRNSRSEVYSANRRKSYNDPGTQINDKLAPLE</sequence>
<evidence type="ECO:0000313" key="3">
    <source>
        <dbReference type="EMBL" id="CAG9855052.1"/>
    </source>
</evidence>
<reference evidence="3" key="1">
    <citation type="submission" date="2022-01" db="EMBL/GenBank/DDBJ databases">
        <authorList>
            <person name="King R."/>
        </authorList>
    </citation>
    <scope>NUCLEOTIDE SEQUENCE</scope>
</reference>
<evidence type="ECO:0000256" key="1">
    <source>
        <dbReference type="SAM" id="MobiDB-lite"/>
    </source>
</evidence>
<proteinExistence type="predicted"/>
<dbReference type="AlphaFoldDB" id="A0A9N9XKF0"/>
<name>A0A9N9XKF0_PHYSR</name>
<organism evidence="3 4">
    <name type="scientific">Phyllotreta striolata</name>
    <name type="common">Striped flea beetle</name>
    <name type="synonym">Crioceris striolata</name>
    <dbReference type="NCBI Taxonomy" id="444603"/>
    <lineage>
        <taxon>Eukaryota</taxon>
        <taxon>Metazoa</taxon>
        <taxon>Ecdysozoa</taxon>
        <taxon>Arthropoda</taxon>
        <taxon>Hexapoda</taxon>
        <taxon>Insecta</taxon>
        <taxon>Pterygota</taxon>
        <taxon>Neoptera</taxon>
        <taxon>Endopterygota</taxon>
        <taxon>Coleoptera</taxon>
        <taxon>Polyphaga</taxon>
        <taxon>Cucujiformia</taxon>
        <taxon>Chrysomeloidea</taxon>
        <taxon>Chrysomelidae</taxon>
        <taxon>Galerucinae</taxon>
        <taxon>Alticini</taxon>
        <taxon>Phyllotreta</taxon>
    </lineage>
</organism>